<protein>
    <recommendedName>
        <fullName evidence="7">AN1-type domain-containing protein</fullName>
    </recommendedName>
</protein>
<feature type="domain" description="AN1-type" evidence="7">
    <location>
        <begin position="4"/>
        <end position="52"/>
    </location>
</feature>
<dbReference type="AlphaFoldDB" id="A0A6B2LCY2"/>
<keyword evidence="2" id="KW-0677">Repeat</keyword>
<keyword evidence="4" id="KW-0862">Zinc</keyword>
<dbReference type="Gene3D" id="4.10.1110.10">
    <property type="entry name" value="AN1-like Zinc finger"/>
    <property type="match status" value="2"/>
</dbReference>
<dbReference type="InterPro" id="IPR057358">
    <property type="entry name" value="UBL_ZFAND1-like"/>
</dbReference>
<evidence type="ECO:0000256" key="5">
    <source>
        <dbReference type="PROSITE-ProRule" id="PRU00449"/>
    </source>
</evidence>
<sequence>MEFPDLGKHCSVSICQQLDFLPYKCNLCQQIFCSDHFKADSHKCHIQIDRKIPSCPLCNQIIFTKPNEDPNVVVARHIDRGCPQEKTLNKNTFECSVPSCKVTDLSEKFTCPSCKSDFCLKHRQPSDHKCPKPVQGPPGTPGGRNTDLAQALRSKIQETIKKYAEAPRKQQFNKMKATATGDNKVPMDQRFFLEVIYPVASNVEPKFFFFDKSKRFGNVLDFVASTGKIKNENNVAGKPKLVLASLKTGAPISLSKVLGQSQELVNSGDAILLEYEQNL</sequence>
<evidence type="ECO:0000256" key="1">
    <source>
        <dbReference type="ARBA" id="ARBA00022723"/>
    </source>
</evidence>
<dbReference type="PROSITE" id="PS51039">
    <property type="entry name" value="ZF_AN1"/>
    <property type="match status" value="2"/>
</dbReference>
<dbReference type="InterPro" id="IPR000058">
    <property type="entry name" value="Znf_AN1"/>
</dbReference>
<dbReference type="PANTHER" id="PTHR14677:SF40">
    <property type="entry name" value="CDC48-ASSOCIATED UBIQUITIN-LIKE_ZINC FINGER PROTEIN 1"/>
    <property type="match status" value="1"/>
</dbReference>
<dbReference type="GO" id="GO:0008270">
    <property type="term" value="F:zinc ion binding"/>
    <property type="evidence" value="ECO:0007669"/>
    <property type="project" value="UniProtKB-KW"/>
</dbReference>
<evidence type="ECO:0000259" key="7">
    <source>
        <dbReference type="PROSITE" id="PS51039"/>
    </source>
</evidence>
<evidence type="ECO:0000256" key="2">
    <source>
        <dbReference type="ARBA" id="ARBA00022737"/>
    </source>
</evidence>
<dbReference type="SMART" id="SM00154">
    <property type="entry name" value="ZnF_AN1"/>
    <property type="match status" value="2"/>
</dbReference>
<evidence type="ECO:0000256" key="6">
    <source>
        <dbReference type="SAM" id="MobiDB-lite"/>
    </source>
</evidence>
<proteinExistence type="predicted"/>
<dbReference type="PANTHER" id="PTHR14677">
    <property type="entry name" value="ARSENITE INDUCUBLE RNA ASSOCIATED PROTEIN AIP-1-RELATED"/>
    <property type="match status" value="1"/>
</dbReference>
<name>A0A6B2LCY2_9EUKA</name>
<evidence type="ECO:0000256" key="3">
    <source>
        <dbReference type="ARBA" id="ARBA00022771"/>
    </source>
</evidence>
<dbReference type="Pfam" id="PF25327">
    <property type="entry name" value="UBL_ZFAND1"/>
    <property type="match status" value="1"/>
</dbReference>
<feature type="region of interest" description="Disordered" evidence="6">
    <location>
        <begin position="123"/>
        <end position="145"/>
    </location>
</feature>
<keyword evidence="3 5" id="KW-0863">Zinc-finger</keyword>
<reference evidence="8" key="1">
    <citation type="journal article" date="2020" name="J. Eukaryot. Microbiol.">
        <title>De novo Sequencing, Assembly and Annotation of the Transcriptome for the Free-Living Testate Amoeba Arcella intermedia.</title>
        <authorList>
            <person name="Ribeiro G.M."/>
            <person name="Porfirio-Sousa A.L."/>
            <person name="Maurer-Alcala X.X."/>
            <person name="Katz L.A."/>
            <person name="Lahr D.J.G."/>
        </authorList>
    </citation>
    <scope>NUCLEOTIDE SEQUENCE</scope>
</reference>
<dbReference type="Pfam" id="PF01428">
    <property type="entry name" value="zf-AN1"/>
    <property type="match status" value="2"/>
</dbReference>
<evidence type="ECO:0000256" key="4">
    <source>
        <dbReference type="ARBA" id="ARBA00022833"/>
    </source>
</evidence>
<evidence type="ECO:0000313" key="8">
    <source>
        <dbReference type="EMBL" id="NDV34902.1"/>
    </source>
</evidence>
<dbReference type="InterPro" id="IPR035896">
    <property type="entry name" value="AN1-like_Znf"/>
</dbReference>
<keyword evidence="1" id="KW-0479">Metal-binding</keyword>
<dbReference type="InterPro" id="IPR057357">
    <property type="entry name" value="Znf-C2H2_ZFAND2A/B"/>
</dbReference>
<accession>A0A6B2LCY2</accession>
<dbReference type="GO" id="GO:0005737">
    <property type="term" value="C:cytoplasm"/>
    <property type="evidence" value="ECO:0007669"/>
    <property type="project" value="TreeGrafter"/>
</dbReference>
<dbReference type="EMBL" id="GIBP01005933">
    <property type="protein sequence ID" value="NDV34902.1"/>
    <property type="molecule type" value="Transcribed_RNA"/>
</dbReference>
<feature type="domain" description="AN1-type" evidence="7">
    <location>
        <begin position="89"/>
        <end position="138"/>
    </location>
</feature>
<organism evidence="8">
    <name type="scientific">Arcella intermedia</name>
    <dbReference type="NCBI Taxonomy" id="1963864"/>
    <lineage>
        <taxon>Eukaryota</taxon>
        <taxon>Amoebozoa</taxon>
        <taxon>Tubulinea</taxon>
        <taxon>Elardia</taxon>
        <taxon>Arcellinida</taxon>
        <taxon>Sphaerothecina</taxon>
        <taxon>Arcellidae</taxon>
        <taxon>Arcella</taxon>
    </lineage>
</organism>
<dbReference type="Pfam" id="PF25403">
    <property type="entry name" value="zf-C2H2_ZFAND2"/>
    <property type="match status" value="1"/>
</dbReference>
<dbReference type="SUPFAM" id="SSF118310">
    <property type="entry name" value="AN1-like Zinc finger"/>
    <property type="match status" value="2"/>
</dbReference>